<dbReference type="EMBL" id="VFMO01000001">
    <property type="protein sequence ID" value="TQJ14030.1"/>
    <property type="molecule type" value="Genomic_DNA"/>
</dbReference>
<dbReference type="InterPro" id="IPR036457">
    <property type="entry name" value="PPM-type-like_dom_sf"/>
</dbReference>
<keyword evidence="2" id="KW-1133">Transmembrane helix</keyword>
<evidence type="ECO:0000313" key="4">
    <source>
        <dbReference type="EMBL" id="TQJ14030.1"/>
    </source>
</evidence>
<dbReference type="OrthoDB" id="4935951at2"/>
<gene>
    <name evidence="4" type="ORF">FB459_1473</name>
</gene>
<reference evidence="4 5" key="1">
    <citation type="submission" date="2019-06" db="EMBL/GenBank/DDBJ databases">
        <title>Sequencing the genomes of 1000 actinobacteria strains.</title>
        <authorList>
            <person name="Klenk H.-P."/>
        </authorList>
    </citation>
    <scope>NUCLEOTIDE SEQUENCE [LARGE SCALE GENOMIC DNA]</scope>
    <source>
        <strain evidence="4 5">DSM 19828</strain>
    </source>
</reference>
<comment type="caution">
    <text evidence="4">The sequence shown here is derived from an EMBL/GenBank/DDBJ whole genome shotgun (WGS) entry which is preliminary data.</text>
</comment>
<evidence type="ECO:0000259" key="3">
    <source>
        <dbReference type="SMART" id="SM00331"/>
    </source>
</evidence>
<dbReference type="GO" id="GO:0016791">
    <property type="term" value="F:phosphatase activity"/>
    <property type="evidence" value="ECO:0007669"/>
    <property type="project" value="TreeGrafter"/>
</dbReference>
<feature type="domain" description="PPM-type phosphatase" evidence="3">
    <location>
        <begin position="165"/>
        <end position="375"/>
    </location>
</feature>
<proteinExistence type="predicted"/>
<keyword evidence="2" id="KW-0812">Transmembrane</keyword>
<feature type="transmembrane region" description="Helical" evidence="2">
    <location>
        <begin position="36"/>
        <end position="54"/>
    </location>
</feature>
<dbReference type="PANTHER" id="PTHR43156:SF2">
    <property type="entry name" value="STAGE II SPORULATION PROTEIN E"/>
    <property type="match status" value="1"/>
</dbReference>
<accession>A0A542EFG0</accession>
<dbReference type="InterPro" id="IPR052016">
    <property type="entry name" value="Bact_Sigma-Reg"/>
</dbReference>
<keyword evidence="5" id="KW-1185">Reference proteome</keyword>
<dbReference type="AlphaFoldDB" id="A0A542EFG0"/>
<organism evidence="4 5">
    <name type="scientific">Yimella lutea</name>
    <dbReference type="NCBI Taxonomy" id="587872"/>
    <lineage>
        <taxon>Bacteria</taxon>
        <taxon>Bacillati</taxon>
        <taxon>Actinomycetota</taxon>
        <taxon>Actinomycetes</taxon>
        <taxon>Micrococcales</taxon>
        <taxon>Dermacoccaceae</taxon>
        <taxon>Yimella</taxon>
    </lineage>
</organism>
<keyword evidence="1" id="KW-0378">Hydrolase</keyword>
<evidence type="ECO:0000256" key="2">
    <source>
        <dbReference type="SAM" id="Phobius"/>
    </source>
</evidence>
<evidence type="ECO:0000256" key="1">
    <source>
        <dbReference type="ARBA" id="ARBA00022801"/>
    </source>
</evidence>
<feature type="transmembrane region" description="Helical" evidence="2">
    <location>
        <begin position="84"/>
        <end position="101"/>
    </location>
</feature>
<dbReference type="InterPro" id="IPR001932">
    <property type="entry name" value="PPM-type_phosphatase-like_dom"/>
</dbReference>
<dbReference type="RefSeq" id="WP_141927959.1">
    <property type="nucleotide sequence ID" value="NZ_BAABCI010000002.1"/>
</dbReference>
<name>A0A542EFG0_9MICO</name>
<protein>
    <submittedName>
        <fullName evidence="4">Stage II sporulation protein E</fullName>
    </submittedName>
</protein>
<dbReference type="Pfam" id="PF07228">
    <property type="entry name" value="SpoIIE"/>
    <property type="match status" value="1"/>
</dbReference>
<evidence type="ECO:0000313" key="5">
    <source>
        <dbReference type="Proteomes" id="UP000320806"/>
    </source>
</evidence>
<dbReference type="Gene3D" id="3.60.40.10">
    <property type="entry name" value="PPM-type phosphatase domain"/>
    <property type="match status" value="1"/>
</dbReference>
<keyword evidence="2" id="KW-0472">Membrane</keyword>
<feature type="transmembrane region" description="Helical" evidence="2">
    <location>
        <begin position="107"/>
        <end position="124"/>
    </location>
</feature>
<sequence>MGIEQSLSPGLSSRPMRWLLRRQRTAAPTFDLPRSAWIITAAIVTIATFLVLLFEVRPDYSYGLFLPPVLASGLMLSGRLMGVALAYCCLAFVLVAFIRTPDLTERAATSAIAIGVTAAIVAALDRTWTRSSGISHQVAATLLTDLRQRHEVQTHMPDLPPGWSLDSAVMPAHDEAFCGDVVVGCEVSGVFNAAVLDVSGKGSTAGSRAVLLGGAVSGLLGALEPSRVLPAINDYLVRQGWTDGFATATHVAVDLADGAFSLGSAGHPAAVQFHAGAGRWEAMTTEAGVVLGIIDHLTERDYPRVRGQLLPGDILVLFSDGVVEHKDVDISQGIDRMLGHAEREISSSIVGSAKRICQTARAGETDDRTVVVLRRN</sequence>
<dbReference type="SMART" id="SM00331">
    <property type="entry name" value="PP2C_SIG"/>
    <property type="match status" value="1"/>
</dbReference>
<dbReference type="PANTHER" id="PTHR43156">
    <property type="entry name" value="STAGE II SPORULATION PROTEIN E-RELATED"/>
    <property type="match status" value="1"/>
</dbReference>
<dbReference type="SUPFAM" id="SSF81606">
    <property type="entry name" value="PP2C-like"/>
    <property type="match status" value="1"/>
</dbReference>
<dbReference type="Proteomes" id="UP000320806">
    <property type="component" value="Unassembled WGS sequence"/>
</dbReference>